<protein>
    <submittedName>
        <fullName evidence="2">Uncharacterized protein</fullName>
    </submittedName>
</protein>
<evidence type="ECO:0000313" key="3">
    <source>
        <dbReference type="Proteomes" id="UP000319712"/>
    </source>
</evidence>
<keyword evidence="1" id="KW-1133">Transmembrane helix</keyword>
<evidence type="ECO:0000256" key="1">
    <source>
        <dbReference type="SAM" id="Phobius"/>
    </source>
</evidence>
<reference evidence="2 3" key="1">
    <citation type="submission" date="2017-05" db="EMBL/GenBank/DDBJ databases">
        <authorList>
            <person name="Varghese N."/>
            <person name="Submissions S."/>
        </authorList>
    </citation>
    <scope>NUCLEOTIDE SEQUENCE [LARGE SCALE GENOMIC DNA]</scope>
    <source>
        <strain evidence="2 3">DSM 19504</strain>
    </source>
</reference>
<accession>A0A521EBF9</accession>
<keyword evidence="1" id="KW-0812">Transmembrane</keyword>
<organism evidence="2 3">
    <name type="scientific">Halorubrum cibi</name>
    <dbReference type="NCBI Taxonomy" id="413815"/>
    <lineage>
        <taxon>Archaea</taxon>
        <taxon>Methanobacteriati</taxon>
        <taxon>Methanobacteriota</taxon>
        <taxon>Stenosarchaea group</taxon>
        <taxon>Halobacteria</taxon>
        <taxon>Halobacteriales</taxon>
        <taxon>Haloferacaceae</taxon>
        <taxon>Halorubrum</taxon>
    </lineage>
</organism>
<name>A0A521EBF9_9EURY</name>
<proteinExistence type="predicted"/>
<evidence type="ECO:0000313" key="2">
    <source>
        <dbReference type="EMBL" id="SMO81265.1"/>
    </source>
</evidence>
<dbReference type="AlphaFoldDB" id="A0A521EBF9"/>
<dbReference type="Proteomes" id="UP000319712">
    <property type="component" value="Unassembled WGS sequence"/>
</dbReference>
<dbReference type="RefSeq" id="WP_142987332.1">
    <property type="nucleotide sequence ID" value="NZ_FXTD01000010.1"/>
</dbReference>
<sequence length="163" mass="16412">MSDAADKLPSGDDPSPNTVLTGTIGYLNADGTLGTLLQGAIFGTLVSVATGGVNLIQSVFALVVAPLDAMAAAIGQFIDATVLEPLGIISTTAETSATSIAAQFGPFALLAGVGVVLGAFWMITAYLQQEETSDTLAVPGFPDVPAIGPIDVGVTEEGEEDEN</sequence>
<keyword evidence="3" id="KW-1185">Reference proteome</keyword>
<gene>
    <name evidence="2" type="ORF">SAMN06264867_1108</name>
</gene>
<dbReference type="OrthoDB" id="328006at2157"/>
<keyword evidence="1" id="KW-0472">Membrane</keyword>
<feature type="transmembrane region" description="Helical" evidence="1">
    <location>
        <begin position="107"/>
        <end position="127"/>
    </location>
</feature>
<dbReference type="EMBL" id="FXTD01000010">
    <property type="protein sequence ID" value="SMO81265.1"/>
    <property type="molecule type" value="Genomic_DNA"/>
</dbReference>